<dbReference type="EMBL" id="CAJEWD010000004">
    <property type="protein sequence ID" value="CAD2074277.1"/>
    <property type="molecule type" value="Genomic_DNA"/>
</dbReference>
<comment type="caution">
    <text evidence="2">The sequence shown here is derived from an EMBL/GenBank/DDBJ whole genome shotgun (WGS) entry which is preliminary data.</text>
</comment>
<proteinExistence type="predicted"/>
<feature type="transmembrane region" description="Helical" evidence="1">
    <location>
        <begin position="6"/>
        <end position="21"/>
    </location>
</feature>
<gene>
    <name evidence="2" type="ORF">JEODO184_00669</name>
</gene>
<name>A0A6V7R9T0_9STAP</name>
<feature type="transmembrane region" description="Helical" evidence="1">
    <location>
        <begin position="60"/>
        <end position="84"/>
    </location>
</feature>
<dbReference type="Proteomes" id="UP000589351">
    <property type="component" value="Unassembled WGS sequence"/>
</dbReference>
<accession>A0A6V7R9T0</accession>
<feature type="transmembrane region" description="Helical" evidence="1">
    <location>
        <begin position="33"/>
        <end position="54"/>
    </location>
</feature>
<evidence type="ECO:0000256" key="1">
    <source>
        <dbReference type="SAM" id="Phobius"/>
    </source>
</evidence>
<keyword evidence="1" id="KW-1133">Transmembrane helix</keyword>
<protein>
    <submittedName>
        <fullName evidence="2">Uncharacterized protein</fullName>
    </submittedName>
</protein>
<dbReference type="AlphaFoldDB" id="A0A6V7R9T0"/>
<evidence type="ECO:0000313" key="2">
    <source>
        <dbReference type="EMBL" id="CAD2074277.1"/>
    </source>
</evidence>
<keyword evidence="1" id="KW-0472">Membrane</keyword>
<reference evidence="2 3" key="1">
    <citation type="submission" date="2020-07" db="EMBL/GenBank/DDBJ databases">
        <authorList>
            <person name="Criscuolo A."/>
        </authorList>
    </citation>
    <scope>NUCLEOTIDE SEQUENCE [LARGE SCALE GENOMIC DNA]</scope>
    <source>
        <strain evidence="2">CIP111649</strain>
    </source>
</reference>
<keyword evidence="1" id="KW-0812">Transmembrane</keyword>
<sequence>MLAFLIIGILAYLLTFILKPYKERISERYEKAWSKNVTYIRWISLAIVLSGLIYTEGASLLLVSGWLLVFSLIIYMTSLGMIYYKNRKAI</sequence>
<evidence type="ECO:0000313" key="3">
    <source>
        <dbReference type="Proteomes" id="UP000589351"/>
    </source>
</evidence>
<organism evidence="2 3">
    <name type="scientific">Jeotgalicoccus meleagridis</name>
    <dbReference type="NCBI Taxonomy" id="2759181"/>
    <lineage>
        <taxon>Bacteria</taxon>
        <taxon>Bacillati</taxon>
        <taxon>Bacillota</taxon>
        <taxon>Bacilli</taxon>
        <taxon>Bacillales</taxon>
        <taxon>Staphylococcaceae</taxon>
        <taxon>Jeotgalicoccus</taxon>
    </lineage>
</organism>
<keyword evidence="3" id="KW-1185">Reference proteome</keyword>
<dbReference type="RefSeq" id="WP_185125203.1">
    <property type="nucleotide sequence ID" value="NZ_CAJEWD010000004.1"/>
</dbReference>